<reference evidence="2 3" key="1">
    <citation type="submission" date="2016-12" db="EMBL/GenBank/DDBJ databases">
        <authorList>
            <person name="Song W.-J."/>
            <person name="Kurnit D.M."/>
        </authorList>
    </citation>
    <scope>NUCLEOTIDE SEQUENCE [LARGE SCALE GENOMIC DNA]</scope>
    <source>
        <strain evidence="2 3">IMCC3135</strain>
    </source>
</reference>
<evidence type="ECO:0000313" key="2">
    <source>
        <dbReference type="EMBL" id="ASJ75624.1"/>
    </source>
</evidence>
<dbReference type="InterPro" id="IPR014917">
    <property type="entry name" value="DUF1800"/>
</dbReference>
<sequence>MSKDTSFDSEVSVHLVLYAAIDSTGCVITHLMKRTLYSGQNLPLPTRADKLMSGRWLIGALLSVILVLNGCSDGGVVIDNADSGSNPGSSSGGSSGSGNGDGTPTGGDLSEPDGGGPTGELPPVTSVSNLDPDDVEASRLLAQATFGATLADIATVKESGFEEWIDEQISLPVSLTEPYTRANSNGSSGAERHEVWWNNVLEQPDQLRQRVAFALSEIFVVSDLDYLLANNQWGMASYYDMLSRNAFGNYRDLLEDVTLHPVMGVFLSMVRNEKANVEENIRPDENYAREVLQLFSIGLYELNNRGEALPLASPVPAYSQDQVEEFARVFTGWNYDLVTSWETINLGGGDTFTTPMVPDERFHDTGSKNLLNGAVAPAGLNVREDMAFALDNIFQHANVGVLISKQLIQRLVTSNPTPDYVERVVTVFNDNGAGERGDLAAVVKAILLDDEARNGYLDNPDFGKLREPVVRLAHLWRALDGTPGPLADDVHNTPDFTLNRVDEMTGQEVMQAPSVFNFFDPDHPVVPSGTTLSPELQIMTEANLAATHNNYHHQVYRFNDRSDLSDDNPRVTVINLQPLVDLAADPDKLLDWYNLVLFGGSMPDTMRQTLFDYIGNLGSDDAGRFAAVQDSLFMLLVAPQYHLQR</sequence>
<dbReference type="Pfam" id="PF08811">
    <property type="entry name" value="DUF1800"/>
    <property type="match status" value="1"/>
</dbReference>
<proteinExistence type="predicted"/>
<dbReference type="PANTHER" id="PTHR43737:SF1">
    <property type="entry name" value="DUF1501 DOMAIN-CONTAINING PROTEIN"/>
    <property type="match status" value="1"/>
</dbReference>
<protein>
    <recommendedName>
        <fullName evidence="4">DUF1800 domain-containing protein</fullName>
    </recommendedName>
</protein>
<evidence type="ECO:0000256" key="1">
    <source>
        <dbReference type="SAM" id="MobiDB-lite"/>
    </source>
</evidence>
<accession>A0A2Z2P6Z4</accession>
<dbReference type="Proteomes" id="UP000250079">
    <property type="component" value="Chromosome"/>
</dbReference>
<dbReference type="EMBL" id="CP018632">
    <property type="protein sequence ID" value="ASJ75624.1"/>
    <property type="molecule type" value="Genomic_DNA"/>
</dbReference>
<name>A0A2Z2P6Z4_9GAMM</name>
<keyword evidence="3" id="KW-1185">Reference proteome</keyword>
<organism evidence="2 3">
    <name type="scientific">Granulosicoccus antarcticus IMCC3135</name>
    <dbReference type="NCBI Taxonomy" id="1192854"/>
    <lineage>
        <taxon>Bacteria</taxon>
        <taxon>Pseudomonadati</taxon>
        <taxon>Pseudomonadota</taxon>
        <taxon>Gammaproteobacteria</taxon>
        <taxon>Chromatiales</taxon>
        <taxon>Granulosicoccaceae</taxon>
        <taxon>Granulosicoccus</taxon>
    </lineage>
</organism>
<evidence type="ECO:0000313" key="3">
    <source>
        <dbReference type="Proteomes" id="UP000250079"/>
    </source>
</evidence>
<dbReference type="PANTHER" id="PTHR43737">
    <property type="entry name" value="BLL7424 PROTEIN"/>
    <property type="match status" value="1"/>
</dbReference>
<dbReference type="AlphaFoldDB" id="A0A2Z2P6Z4"/>
<gene>
    <name evidence="2" type="ORF">IMCC3135_27855</name>
</gene>
<dbReference type="KEGG" id="gai:IMCC3135_27855"/>
<dbReference type="OrthoDB" id="9772295at2"/>
<feature type="compositionally biased region" description="Gly residues" evidence="1">
    <location>
        <begin position="90"/>
        <end position="105"/>
    </location>
</feature>
<feature type="region of interest" description="Disordered" evidence="1">
    <location>
        <begin position="82"/>
        <end position="130"/>
    </location>
</feature>
<evidence type="ECO:0008006" key="4">
    <source>
        <dbReference type="Google" id="ProtNLM"/>
    </source>
</evidence>